<evidence type="ECO:0000313" key="1">
    <source>
        <dbReference type="EMBL" id="CAD8184712.1"/>
    </source>
</evidence>
<evidence type="ECO:0000313" key="2">
    <source>
        <dbReference type="Proteomes" id="UP000683925"/>
    </source>
</evidence>
<dbReference type="AlphaFoldDB" id="A0A8S1W7X1"/>
<name>A0A8S1W7X1_PAROT</name>
<comment type="caution">
    <text evidence="1">The sequence shown here is derived from an EMBL/GenBank/DDBJ whole genome shotgun (WGS) entry which is preliminary data.</text>
</comment>
<gene>
    <name evidence="1" type="ORF">POCTA_138.1.T0840015</name>
</gene>
<keyword evidence="2" id="KW-1185">Reference proteome</keyword>
<sequence length="121" mass="13919">MLIFHLKIAQGAILVSEEIDQDNHRLEHGCQIFLAITVGAWINFPSHYGWSMDKFSKEHGQISLASMAGAWIKFSELVRPELGDFPQPRRPEQESLCLNLRTLFKQRGSFILENQIELQKP</sequence>
<protein>
    <submittedName>
        <fullName evidence="1">Uncharacterized protein</fullName>
    </submittedName>
</protein>
<organism evidence="1 2">
    <name type="scientific">Paramecium octaurelia</name>
    <dbReference type="NCBI Taxonomy" id="43137"/>
    <lineage>
        <taxon>Eukaryota</taxon>
        <taxon>Sar</taxon>
        <taxon>Alveolata</taxon>
        <taxon>Ciliophora</taxon>
        <taxon>Intramacronucleata</taxon>
        <taxon>Oligohymenophorea</taxon>
        <taxon>Peniculida</taxon>
        <taxon>Parameciidae</taxon>
        <taxon>Paramecium</taxon>
    </lineage>
</organism>
<reference evidence="1" key="1">
    <citation type="submission" date="2021-01" db="EMBL/GenBank/DDBJ databases">
        <authorList>
            <consortium name="Genoscope - CEA"/>
            <person name="William W."/>
        </authorList>
    </citation>
    <scope>NUCLEOTIDE SEQUENCE</scope>
</reference>
<accession>A0A8S1W7X1</accession>
<dbReference type="Proteomes" id="UP000683925">
    <property type="component" value="Unassembled WGS sequence"/>
</dbReference>
<proteinExistence type="predicted"/>
<dbReference type="EMBL" id="CAJJDP010000083">
    <property type="protein sequence ID" value="CAD8184712.1"/>
    <property type="molecule type" value="Genomic_DNA"/>
</dbReference>